<reference evidence="3 4" key="1">
    <citation type="submission" date="2022-04" db="EMBL/GenBank/DDBJ databases">
        <title>Complete genome of Methanothermobacter tenebrarum strain RMAS.</title>
        <authorList>
            <person name="Nakamura K."/>
            <person name="Oshima K."/>
            <person name="Hattori M."/>
            <person name="Kamagata Y."/>
            <person name="Takamizawa K."/>
        </authorList>
    </citation>
    <scope>NUCLEOTIDE SEQUENCE [LARGE SCALE GENOMIC DNA]</scope>
    <source>
        <strain evidence="3 4">RMAS</strain>
    </source>
</reference>
<dbReference type="InterPro" id="IPR053184">
    <property type="entry name" value="FeoA-like"/>
</dbReference>
<evidence type="ECO:0000313" key="3">
    <source>
        <dbReference type="EMBL" id="BDH79330.1"/>
    </source>
</evidence>
<evidence type="ECO:0000256" key="1">
    <source>
        <dbReference type="ARBA" id="ARBA00023004"/>
    </source>
</evidence>
<evidence type="ECO:0000259" key="2">
    <source>
        <dbReference type="SMART" id="SM00899"/>
    </source>
</evidence>
<dbReference type="InterPro" id="IPR008988">
    <property type="entry name" value="Transcriptional_repressor_C"/>
</dbReference>
<protein>
    <recommendedName>
        <fullName evidence="2">Ferrous iron transporter FeoA-like domain-containing protein</fullName>
    </recommendedName>
</protein>
<proteinExistence type="predicted"/>
<feature type="domain" description="Ferrous iron transporter FeoA-like" evidence="2">
    <location>
        <begin position="2"/>
        <end position="74"/>
    </location>
</feature>
<dbReference type="Proteomes" id="UP000831817">
    <property type="component" value="Chromosome"/>
</dbReference>
<evidence type="ECO:0000313" key="4">
    <source>
        <dbReference type="Proteomes" id="UP000831817"/>
    </source>
</evidence>
<dbReference type="RefSeq" id="WP_248565156.1">
    <property type="nucleotide sequence ID" value="NZ_AP025698.1"/>
</dbReference>
<gene>
    <name evidence="3" type="ORF">MTTB_07090</name>
</gene>
<dbReference type="PANTHER" id="PTHR43151">
    <property type="entry name" value="FEOA FAMILY PROTEIN"/>
    <property type="match status" value="1"/>
</dbReference>
<dbReference type="Gene3D" id="2.30.30.90">
    <property type="match status" value="1"/>
</dbReference>
<accession>A0ABM7YD54</accession>
<keyword evidence="4" id="KW-1185">Reference proteome</keyword>
<dbReference type="InterPro" id="IPR007167">
    <property type="entry name" value="Fe-transptr_FeoA-like"/>
</dbReference>
<sequence>MITLKDLKTGERAIVREIIGGIGLRRRLESLNIRVGKKVRKVSSLPFRGPIIIEVDRSKIAIGQGMAGKILVEVIDEDTPYGES</sequence>
<name>A0ABM7YD54_9EURY</name>
<dbReference type="EMBL" id="AP025698">
    <property type="protein sequence ID" value="BDH79330.1"/>
    <property type="molecule type" value="Genomic_DNA"/>
</dbReference>
<dbReference type="InterPro" id="IPR038157">
    <property type="entry name" value="FeoA_core_dom"/>
</dbReference>
<dbReference type="SMART" id="SM00899">
    <property type="entry name" value="FeoA"/>
    <property type="match status" value="1"/>
</dbReference>
<dbReference type="Pfam" id="PF04023">
    <property type="entry name" value="FeoA"/>
    <property type="match status" value="1"/>
</dbReference>
<dbReference type="SUPFAM" id="SSF50037">
    <property type="entry name" value="C-terminal domain of transcriptional repressors"/>
    <property type="match status" value="1"/>
</dbReference>
<dbReference type="GeneID" id="71965230"/>
<organism evidence="3 4">
    <name type="scientific">Methanothermobacter tenebrarum</name>
    <dbReference type="NCBI Taxonomy" id="680118"/>
    <lineage>
        <taxon>Archaea</taxon>
        <taxon>Methanobacteriati</taxon>
        <taxon>Methanobacteriota</taxon>
        <taxon>Methanomada group</taxon>
        <taxon>Methanobacteria</taxon>
        <taxon>Methanobacteriales</taxon>
        <taxon>Methanobacteriaceae</taxon>
        <taxon>Methanothermobacter</taxon>
    </lineage>
</organism>
<dbReference type="PANTHER" id="PTHR43151:SF1">
    <property type="entry name" value="SSR2333 PROTEIN"/>
    <property type="match status" value="1"/>
</dbReference>
<keyword evidence="1" id="KW-0408">Iron</keyword>